<dbReference type="EnsemblMetazoa" id="AFAF008744-RA">
    <property type="protein sequence ID" value="AFAF008744-PA"/>
    <property type="gene ID" value="AFAF008744"/>
</dbReference>
<organism evidence="1 2">
    <name type="scientific">Anopheles farauti</name>
    <dbReference type="NCBI Taxonomy" id="69004"/>
    <lineage>
        <taxon>Eukaryota</taxon>
        <taxon>Metazoa</taxon>
        <taxon>Ecdysozoa</taxon>
        <taxon>Arthropoda</taxon>
        <taxon>Hexapoda</taxon>
        <taxon>Insecta</taxon>
        <taxon>Pterygota</taxon>
        <taxon>Neoptera</taxon>
        <taxon>Endopterygota</taxon>
        <taxon>Diptera</taxon>
        <taxon>Nematocera</taxon>
        <taxon>Culicoidea</taxon>
        <taxon>Culicidae</taxon>
        <taxon>Anophelinae</taxon>
        <taxon>Anopheles</taxon>
    </lineage>
</organism>
<dbReference type="VEuPathDB" id="VectorBase:AFAF008744"/>
<dbReference type="STRING" id="69004.A0A182QEW1"/>
<keyword evidence="2" id="KW-1185">Reference proteome</keyword>
<dbReference type="AlphaFoldDB" id="A0A182QEW1"/>
<dbReference type="Proteomes" id="UP000075886">
    <property type="component" value="Unassembled WGS sequence"/>
</dbReference>
<proteinExistence type="predicted"/>
<accession>A0A182QEW1</accession>
<name>A0A182QEW1_9DIPT</name>
<reference evidence="2" key="1">
    <citation type="submission" date="2014-01" db="EMBL/GenBank/DDBJ databases">
        <title>The Genome Sequence of Anopheles farauti FAR1 (V2).</title>
        <authorList>
            <consortium name="The Broad Institute Genomics Platform"/>
            <person name="Neafsey D.E."/>
            <person name="Besansky N."/>
            <person name="Howell P."/>
            <person name="Walton C."/>
            <person name="Young S.K."/>
            <person name="Zeng Q."/>
            <person name="Gargeya S."/>
            <person name="Fitzgerald M."/>
            <person name="Haas B."/>
            <person name="Abouelleil A."/>
            <person name="Allen A.W."/>
            <person name="Alvarado L."/>
            <person name="Arachchi H.M."/>
            <person name="Berlin A.M."/>
            <person name="Chapman S.B."/>
            <person name="Gainer-Dewar J."/>
            <person name="Goldberg J."/>
            <person name="Griggs A."/>
            <person name="Gujja S."/>
            <person name="Hansen M."/>
            <person name="Howarth C."/>
            <person name="Imamovic A."/>
            <person name="Ireland A."/>
            <person name="Larimer J."/>
            <person name="McCowan C."/>
            <person name="Murphy C."/>
            <person name="Pearson M."/>
            <person name="Poon T.W."/>
            <person name="Priest M."/>
            <person name="Roberts A."/>
            <person name="Saif S."/>
            <person name="Shea T."/>
            <person name="Sisk P."/>
            <person name="Sykes S."/>
            <person name="Wortman J."/>
            <person name="Nusbaum C."/>
            <person name="Birren B."/>
        </authorList>
    </citation>
    <scope>NUCLEOTIDE SEQUENCE [LARGE SCALE GENOMIC DNA]</scope>
    <source>
        <strain evidence="2">FAR1</strain>
    </source>
</reference>
<evidence type="ECO:0000313" key="1">
    <source>
        <dbReference type="EnsemblMetazoa" id="AFAF008744-PA"/>
    </source>
</evidence>
<dbReference type="EMBL" id="AXCN02001514">
    <property type="status" value="NOT_ANNOTATED_CDS"/>
    <property type="molecule type" value="Genomic_DNA"/>
</dbReference>
<sequence length="206" mass="21786">MSVATLAYTTNILNVPGSADNDYLGAASDIGFSSLGVGVVSRRGGIRSLIASSPFASANEVILWLGEKPCRALCSDCLPPDRAPSGNAPVGVRPFSCSTDSDSSRSTEKTRAILPIARILLRITSLRAFASSSVSSPSQISSSSEQMLSTLTSISVTFSPTNGSDQVKTSMKFGSQYGWGEQLNCRMFITLFSYLSTAALLLYTSR</sequence>
<reference evidence="1" key="2">
    <citation type="submission" date="2020-05" db="UniProtKB">
        <authorList>
            <consortium name="EnsemblMetazoa"/>
        </authorList>
    </citation>
    <scope>IDENTIFICATION</scope>
    <source>
        <strain evidence="1">FAR1</strain>
    </source>
</reference>
<evidence type="ECO:0000313" key="2">
    <source>
        <dbReference type="Proteomes" id="UP000075886"/>
    </source>
</evidence>
<protein>
    <submittedName>
        <fullName evidence="1">Uncharacterized protein</fullName>
    </submittedName>
</protein>